<dbReference type="GO" id="GO:0103023">
    <property type="term" value="F:ITPase activity"/>
    <property type="evidence" value="ECO:0007669"/>
    <property type="project" value="UniProtKB-EC"/>
</dbReference>
<evidence type="ECO:0000313" key="14">
    <source>
        <dbReference type="Proteomes" id="UP000178894"/>
    </source>
</evidence>
<evidence type="ECO:0000256" key="5">
    <source>
        <dbReference type="ARBA" id="ARBA00022801"/>
    </source>
</evidence>
<dbReference type="PANTHER" id="PTHR34699">
    <property type="match status" value="1"/>
</dbReference>
<evidence type="ECO:0000256" key="6">
    <source>
        <dbReference type="ARBA" id="ARBA00022842"/>
    </source>
</evidence>
<dbReference type="EC" id="3.6.1.73" evidence="9"/>
<dbReference type="Pfam" id="PF01931">
    <property type="entry name" value="NTPase_I-T"/>
    <property type="match status" value="1"/>
</dbReference>
<keyword evidence="8" id="KW-0464">Manganese</keyword>
<sequence length="158" mass="16943">MMPNEANANSAEWKFISTPVSSGIRKQPVSDCEGILGARNRARTALNEVSDAEFGVGIEGTLEMVSGICYLRTWSVVINDKGDEGSGAGPSVFVPANIVSLIRQGYQLGEAIEKTSGIPNARYEYGHIGLMTRNAISRLDEEAMAVQMALAALLHKKS</sequence>
<dbReference type="SUPFAM" id="SSF52972">
    <property type="entry name" value="ITPase-like"/>
    <property type="match status" value="1"/>
</dbReference>
<name>A0A1F5Y1W8_9BACT</name>
<organism evidence="13 14">
    <name type="scientific">Candidatus Giovannonibacteria bacterium RIFCSPLOWO2_12_FULL_44_15</name>
    <dbReference type="NCBI Taxonomy" id="1798364"/>
    <lineage>
        <taxon>Bacteria</taxon>
        <taxon>Candidatus Giovannoniibacteriota</taxon>
    </lineage>
</organism>
<dbReference type="Proteomes" id="UP000178894">
    <property type="component" value="Unassembled WGS sequence"/>
</dbReference>
<proteinExistence type="predicted"/>
<comment type="cofactor">
    <cofactor evidence="1">
        <name>Mn(2+)</name>
        <dbReference type="ChEBI" id="CHEBI:29035"/>
    </cofactor>
</comment>
<dbReference type="InterPro" id="IPR026533">
    <property type="entry name" value="NTPase/PRRC1"/>
</dbReference>
<evidence type="ECO:0000256" key="1">
    <source>
        <dbReference type="ARBA" id="ARBA00001936"/>
    </source>
</evidence>
<keyword evidence="3" id="KW-0479">Metal-binding</keyword>
<comment type="catalytic activity">
    <reaction evidence="11">
        <text>XTP + H2O = XDP + phosphate + H(+)</text>
        <dbReference type="Rhea" id="RHEA:28406"/>
        <dbReference type="ChEBI" id="CHEBI:15377"/>
        <dbReference type="ChEBI" id="CHEBI:15378"/>
        <dbReference type="ChEBI" id="CHEBI:43474"/>
        <dbReference type="ChEBI" id="CHEBI:59884"/>
        <dbReference type="ChEBI" id="CHEBI:61314"/>
        <dbReference type="EC" id="3.6.1.73"/>
    </reaction>
</comment>
<dbReference type="GO" id="GO:0009117">
    <property type="term" value="P:nucleotide metabolic process"/>
    <property type="evidence" value="ECO:0007669"/>
    <property type="project" value="UniProtKB-KW"/>
</dbReference>
<dbReference type="Gene3D" id="3.90.950.10">
    <property type="match status" value="1"/>
</dbReference>
<comment type="caution">
    <text evidence="13">The sequence shown here is derived from an EMBL/GenBank/DDBJ whole genome shotgun (WGS) entry which is preliminary data.</text>
</comment>
<dbReference type="EMBL" id="MFIQ01000002">
    <property type="protein sequence ID" value="OGF93861.1"/>
    <property type="molecule type" value="Genomic_DNA"/>
</dbReference>
<evidence type="ECO:0000256" key="8">
    <source>
        <dbReference type="ARBA" id="ARBA00023211"/>
    </source>
</evidence>
<dbReference type="GO" id="GO:0006772">
    <property type="term" value="P:thiamine metabolic process"/>
    <property type="evidence" value="ECO:0007669"/>
    <property type="project" value="TreeGrafter"/>
</dbReference>
<evidence type="ECO:0000256" key="2">
    <source>
        <dbReference type="ARBA" id="ARBA00001946"/>
    </source>
</evidence>
<evidence type="ECO:0000259" key="12">
    <source>
        <dbReference type="Pfam" id="PF01931"/>
    </source>
</evidence>
<evidence type="ECO:0000256" key="4">
    <source>
        <dbReference type="ARBA" id="ARBA00022741"/>
    </source>
</evidence>
<dbReference type="InterPro" id="IPR029001">
    <property type="entry name" value="ITPase-like_fam"/>
</dbReference>
<dbReference type="PANTHER" id="PTHR34699:SF2">
    <property type="entry name" value="NON-CANONICAL PURINE NTP PHOSPHATASE_PRRC1 DOMAIN-CONTAINING PROTEIN"/>
    <property type="match status" value="1"/>
</dbReference>
<accession>A0A1F5Y1W8</accession>
<evidence type="ECO:0000256" key="9">
    <source>
        <dbReference type="ARBA" id="ARBA00038901"/>
    </source>
</evidence>
<evidence type="ECO:0000313" key="13">
    <source>
        <dbReference type="EMBL" id="OGF93861.1"/>
    </source>
</evidence>
<comment type="cofactor">
    <cofactor evidence="2">
        <name>Mg(2+)</name>
        <dbReference type="ChEBI" id="CHEBI:18420"/>
    </cofactor>
</comment>
<dbReference type="AlphaFoldDB" id="A0A1F5Y1W8"/>
<evidence type="ECO:0000256" key="11">
    <source>
        <dbReference type="ARBA" id="ARBA00048781"/>
    </source>
</evidence>
<evidence type="ECO:0000256" key="3">
    <source>
        <dbReference type="ARBA" id="ARBA00022723"/>
    </source>
</evidence>
<reference evidence="13 14" key="1">
    <citation type="journal article" date="2016" name="Nat. Commun.">
        <title>Thousands of microbial genomes shed light on interconnected biogeochemical processes in an aquifer system.</title>
        <authorList>
            <person name="Anantharaman K."/>
            <person name="Brown C.T."/>
            <person name="Hug L.A."/>
            <person name="Sharon I."/>
            <person name="Castelle C.J."/>
            <person name="Probst A.J."/>
            <person name="Thomas B.C."/>
            <person name="Singh A."/>
            <person name="Wilkins M.J."/>
            <person name="Karaoz U."/>
            <person name="Brodie E.L."/>
            <person name="Williams K.H."/>
            <person name="Hubbard S.S."/>
            <person name="Banfield J.F."/>
        </authorList>
    </citation>
    <scope>NUCLEOTIDE SEQUENCE [LARGE SCALE GENOMIC DNA]</scope>
</reference>
<evidence type="ECO:0000256" key="7">
    <source>
        <dbReference type="ARBA" id="ARBA00023080"/>
    </source>
</evidence>
<dbReference type="GO" id="GO:0046872">
    <property type="term" value="F:metal ion binding"/>
    <property type="evidence" value="ECO:0007669"/>
    <property type="project" value="UniProtKB-KW"/>
</dbReference>
<keyword evidence="6" id="KW-0460">Magnesium</keyword>
<dbReference type="GO" id="GO:0000166">
    <property type="term" value="F:nucleotide binding"/>
    <property type="evidence" value="ECO:0007669"/>
    <property type="project" value="UniProtKB-KW"/>
</dbReference>
<keyword evidence="7" id="KW-0546">Nucleotide metabolism</keyword>
<dbReference type="InterPro" id="IPR050299">
    <property type="entry name" value="YjjX_NTPase"/>
</dbReference>
<comment type="catalytic activity">
    <reaction evidence="10">
        <text>ITP + H2O = IDP + phosphate + H(+)</text>
        <dbReference type="Rhea" id="RHEA:28330"/>
        <dbReference type="ChEBI" id="CHEBI:15377"/>
        <dbReference type="ChEBI" id="CHEBI:15378"/>
        <dbReference type="ChEBI" id="CHEBI:43474"/>
        <dbReference type="ChEBI" id="CHEBI:58280"/>
        <dbReference type="ChEBI" id="CHEBI:61402"/>
        <dbReference type="EC" id="3.6.1.73"/>
    </reaction>
</comment>
<keyword evidence="4" id="KW-0547">Nucleotide-binding</keyword>
<gene>
    <name evidence="13" type="ORF">A3G54_03825</name>
</gene>
<feature type="domain" description="Non-canonical purine NTP phosphatase/PRRC1" evidence="12">
    <location>
        <begin position="12"/>
        <end position="153"/>
    </location>
</feature>
<dbReference type="STRING" id="1798364.A3G54_03825"/>
<protein>
    <recommendedName>
        <fullName evidence="9">inosine/xanthosine triphosphatase</fullName>
        <ecNumber evidence="9">3.6.1.73</ecNumber>
    </recommendedName>
</protein>
<keyword evidence="5" id="KW-0378">Hydrolase</keyword>
<evidence type="ECO:0000256" key="10">
    <source>
        <dbReference type="ARBA" id="ARBA00048174"/>
    </source>
</evidence>